<sequence length="53" mass="5962">MIASTIAFSSALVSPSSTIHSGVHNANIRFTSFMCSPPFFFYHMPIFEEYTIK</sequence>
<dbReference type="EMBL" id="BK015792">
    <property type="protein sequence ID" value="DAE25101.1"/>
    <property type="molecule type" value="Genomic_DNA"/>
</dbReference>
<organism evidence="1">
    <name type="scientific">Siphoviridae sp. ct4Am4</name>
    <dbReference type="NCBI Taxonomy" id="2826287"/>
    <lineage>
        <taxon>Viruses</taxon>
        <taxon>Duplodnaviria</taxon>
        <taxon>Heunggongvirae</taxon>
        <taxon>Uroviricota</taxon>
        <taxon>Caudoviricetes</taxon>
    </lineage>
</organism>
<accession>A0A8S5R299</accession>
<proteinExistence type="predicted"/>
<evidence type="ECO:0000313" key="1">
    <source>
        <dbReference type="EMBL" id="DAE25101.1"/>
    </source>
</evidence>
<protein>
    <submittedName>
        <fullName evidence="1">Uncharacterized protein</fullName>
    </submittedName>
</protein>
<name>A0A8S5R299_9CAUD</name>
<reference evidence="1" key="1">
    <citation type="journal article" date="2021" name="Proc. Natl. Acad. Sci. U.S.A.">
        <title>A Catalog of Tens of Thousands of Viruses from Human Metagenomes Reveals Hidden Associations with Chronic Diseases.</title>
        <authorList>
            <person name="Tisza M.J."/>
            <person name="Buck C.B."/>
        </authorList>
    </citation>
    <scope>NUCLEOTIDE SEQUENCE</scope>
    <source>
        <strain evidence="1">Ct4Am4</strain>
    </source>
</reference>